<comment type="similarity">
    <text evidence="1">Belongs to the RutC family.</text>
</comment>
<dbReference type="InterPro" id="IPR035959">
    <property type="entry name" value="RutC-like_sf"/>
</dbReference>
<dbReference type="PANTHER" id="PTHR47328">
    <property type="match status" value="1"/>
</dbReference>
<dbReference type="AlphaFoldDB" id="A0AAI9GKK9"/>
<evidence type="ECO:0000256" key="1">
    <source>
        <dbReference type="ARBA" id="ARBA00010552"/>
    </source>
</evidence>
<dbReference type="RefSeq" id="WP_080941333.1">
    <property type="nucleotide sequence ID" value="NZ_CACVCI010000001.1"/>
</dbReference>
<dbReference type="SUPFAM" id="SSF55298">
    <property type="entry name" value="YjgF-like"/>
    <property type="match status" value="1"/>
</dbReference>
<dbReference type="Proteomes" id="UP001236270">
    <property type="component" value="Unassembled WGS sequence"/>
</dbReference>
<dbReference type="PROSITE" id="PS01094">
    <property type="entry name" value="UPF0076"/>
    <property type="match status" value="1"/>
</dbReference>
<dbReference type="EMBL" id="JAVDNV010000026">
    <property type="protein sequence ID" value="MDQ2312296.1"/>
    <property type="molecule type" value="Genomic_DNA"/>
</dbReference>
<reference evidence="3" key="1">
    <citation type="submission" date="2023-08" db="EMBL/GenBank/DDBJ databases">
        <title>WGS of pathogenic bacterial species, Los Angeles County Public Health Laboratories.</title>
        <authorList>
            <person name="Garrigues J.M."/>
            <person name="Green N.M."/>
        </authorList>
    </citation>
    <scope>NUCLEOTIDE SEQUENCE</scope>
    <source>
        <strain evidence="3">LACPHL-BACT-2023-00068</strain>
    </source>
</reference>
<dbReference type="GeneID" id="61385319"/>
<dbReference type="InterPro" id="IPR019897">
    <property type="entry name" value="RidA_CS"/>
</dbReference>
<accession>A0AAI9GKK9</accession>
<sequence length="118" mass="13074">MTIKRNNPQPRLSASVEYGNLLFLSGQTPVSGADDIELQTREVLEKIDALLAAAGSDNRHILSAQIWLKDLQRDFARFNDVWVEWLAEGTSPARATVQAAMARPEILVEIMITAAKAR</sequence>
<dbReference type="Gene3D" id="3.30.1330.40">
    <property type="entry name" value="RutC-like"/>
    <property type="match status" value="1"/>
</dbReference>
<name>A0AAI9GKK9_PLUGE</name>
<dbReference type="InterPro" id="IPR035709">
    <property type="entry name" value="YoaB-like"/>
</dbReference>
<evidence type="ECO:0000313" key="2">
    <source>
        <dbReference type="EMBL" id="EML1472592.1"/>
    </source>
</evidence>
<gene>
    <name evidence="2" type="ORF">QEG54_003355</name>
    <name evidence="3" type="ORF">RBJ30_24895</name>
</gene>
<protein>
    <submittedName>
        <fullName evidence="2">RidA family protein</fullName>
    </submittedName>
</protein>
<dbReference type="CDD" id="cd06150">
    <property type="entry name" value="YjgF_YER057c_UK114_like_2"/>
    <property type="match status" value="1"/>
</dbReference>
<dbReference type="PANTHER" id="PTHR47328:SF1">
    <property type="entry name" value="RUTC FAMILY PROTEIN YOAB"/>
    <property type="match status" value="1"/>
</dbReference>
<reference evidence="2" key="2">
    <citation type="submission" date="2024-02" db="EMBL/GenBank/DDBJ databases">
        <authorList>
            <consortium name="Clinical and Environmental Microbiology Branch: Whole genome sequencing antimicrobial resistance pathogens in the healthcare setting"/>
        </authorList>
    </citation>
    <scope>NUCLEOTIDE SEQUENCE</scope>
    <source>
        <strain evidence="2">2021DK-00143</strain>
    </source>
</reference>
<dbReference type="EMBL" id="ABLOKC030000019">
    <property type="protein sequence ID" value="EML1472592.1"/>
    <property type="molecule type" value="Genomic_DNA"/>
</dbReference>
<organism evidence="2">
    <name type="scientific">Pluralibacter gergoviae</name>
    <name type="common">Enterobacter gergoviae</name>
    <dbReference type="NCBI Taxonomy" id="61647"/>
    <lineage>
        <taxon>Bacteria</taxon>
        <taxon>Pseudomonadati</taxon>
        <taxon>Pseudomonadota</taxon>
        <taxon>Gammaproteobacteria</taxon>
        <taxon>Enterobacterales</taxon>
        <taxon>Enterobacteriaceae</taxon>
        <taxon>Pluralibacter</taxon>
    </lineage>
</organism>
<comment type="caution">
    <text evidence="2">The sequence shown here is derived from an EMBL/GenBank/DDBJ whole genome shotgun (WGS) entry which is preliminary data.</text>
</comment>
<evidence type="ECO:0000313" key="3">
    <source>
        <dbReference type="EMBL" id="MDQ2312296.1"/>
    </source>
</evidence>
<dbReference type="InterPro" id="IPR006175">
    <property type="entry name" value="YjgF/YER057c/UK114"/>
</dbReference>
<proteinExistence type="inferred from homology"/>
<dbReference type="Pfam" id="PF01042">
    <property type="entry name" value="Ribonuc_L-PSP"/>
    <property type="match status" value="1"/>
</dbReference>